<dbReference type="AlphaFoldDB" id="A0A812XY42"/>
<feature type="non-terminal residue" evidence="1">
    <location>
        <position position="508"/>
    </location>
</feature>
<dbReference type="Proteomes" id="UP000649617">
    <property type="component" value="Unassembled WGS sequence"/>
</dbReference>
<name>A0A812XY42_SYMPI</name>
<dbReference type="EMBL" id="CAJNIZ010046660">
    <property type="protein sequence ID" value="CAE7753366.1"/>
    <property type="molecule type" value="Genomic_DNA"/>
</dbReference>
<evidence type="ECO:0000313" key="1">
    <source>
        <dbReference type="EMBL" id="CAE7753366.1"/>
    </source>
</evidence>
<protein>
    <submittedName>
        <fullName evidence="1">Uncharacterized protein</fullName>
    </submittedName>
</protein>
<evidence type="ECO:0000313" key="2">
    <source>
        <dbReference type="Proteomes" id="UP000649617"/>
    </source>
</evidence>
<organism evidence="1 2">
    <name type="scientific">Symbiodinium pilosum</name>
    <name type="common">Dinoflagellate</name>
    <dbReference type="NCBI Taxonomy" id="2952"/>
    <lineage>
        <taxon>Eukaryota</taxon>
        <taxon>Sar</taxon>
        <taxon>Alveolata</taxon>
        <taxon>Dinophyceae</taxon>
        <taxon>Suessiales</taxon>
        <taxon>Symbiodiniaceae</taxon>
        <taxon>Symbiodinium</taxon>
    </lineage>
</organism>
<comment type="caution">
    <text evidence="1">The sequence shown here is derived from an EMBL/GenBank/DDBJ whole genome shotgun (WGS) entry which is preliminary data.</text>
</comment>
<reference evidence="1" key="1">
    <citation type="submission" date="2021-02" db="EMBL/GenBank/DDBJ databases">
        <authorList>
            <person name="Dougan E. K."/>
            <person name="Rhodes N."/>
            <person name="Thang M."/>
            <person name="Chan C."/>
        </authorList>
    </citation>
    <scope>NUCLEOTIDE SEQUENCE</scope>
</reference>
<sequence length="508" mass="55702">GFCLFGYVAALSCLLTHMKGRIAGENERALTARMQNALGPERSLELLLESSPWNLSSAKLGLEPPKAVLAPVDLEPWAWQPLPQASKMQVAKAWALLSQALVASVFTSFVILHANSWSPEVISQQEPPVFRLAVVGHHAGMSLESGAEEPAMVIAGVLAELAEEEKPLRRDGLQIEFFGQYYSCELLGRCDQDSLQELFRQWMFDESVRKDTTFATETWNSPDMSVAASKKVFKSEAHTANSMWTIFTLRTSGHSELHGGDWAGAVGVAGAAASGGRGHRLGLHRNLASLLDASAALAAATWPVFHYMVNWLVGEHTPTESRVCLPAQFEEWHVALIAEAARLGGVAWLRPESIQSSKHHFCTTAWARLSIDISYLVGLKVPHAATVGWHTALHAGPGLRWAWRPGHPARAAVPRNVLTRRIQGQLFNAMFGHFNRLPWVKDAAVPVEVDVWQGGLESINRGAGDPWQGQVRGKIWWSDAVKYMAAIYLAGDITLLTFSELYSLQVAA</sequence>
<keyword evidence="2" id="KW-1185">Reference proteome</keyword>
<proteinExistence type="predicted"/>
<dbReference type="OrthoDB" id="420298at2759"/>
<gene>
    <name evidence="1" type="ORF">SPIL2461_LOCUS21848</name>
</gene>
<accession>A0A812XY42</accession>